<evidence type="ECO:0000256" key="2">
    <source>
        <dbReference type="ARBA" id="ARBA00006677"/>
    </source>
</evidence>
<dbReference type="SUPFAM" id="SSF158573">
    <property type="entry name" value="GINS helical bundle-like"/>
    <property type="match status" value="1"/>
</dbReference>
<protein>
    <recommendedName>
        <fullName evidence="9">GINS complex subunit 1</fullName>
    </recommendedName>
</protein>
<sequence>MLRHSINWVLIARRNSTLFLWLLTFSLYPHTPSLSPSLDLKKAFEFAKILLGPNGFGKPAMPKLHFVLVIPMLHYNKLYSLAVVHLSSFSDPSLFSNEASNAKALLQTAKKDLSSWKHPALKPANQFLVVEGSVLLEKEKGGSFLMFLMDSSWFLLACEGADTVAGLPEDIVFISSVLVDPALHFWFFCSTKALNVTIIFWAKFLCWSLVKLWNMYGRKACQLVKELTSGEKGQLAPFNSDLFEQVVAECSQHHLELQSLIRKMQEDGLDVQTARNADHYGALIHHLSLVRNKRCLMAYTYNRAEIIRSLLWKIGPVLPQEIEAKLFHSEQEYFKKHSAALKSYMSKLLVDLTVDMVPPKDPYIQVRVLDDIGEGIVLSDDKTANFARHSMHFLKRTDAEQFISRGLMEELTG</sequence>
<evidence type="ECO:0000256" key="4">
    <source>
        <dbReference type="ARBA" id="ARBA00023242"/>
    </source>
</evidence>
<dbReference type="PANTHER" id="PTHR12914:SF2">
    <property type="entry name" value="DNA REPLICATION COMPLEX GINS PROTEIN PSF1"/>
    <property type="match status" value="1"/>
</dbReference>
<proteinExistence type="inferred from homology"/>
<keyword evidence="4" id="KW-0539">Nucleus</keyword>
<evidence type="ECO:0000313" key="7">
    <source>
        <dbReference type="EMBL" id="KAK7322477.1"/>
    </source>
</evidence>
<dbReference type="Pfam" id="PF05916">
    <property type="entry name" value="Sld5"/>
    <property type="match status" value="1"/>
</dbReference>
<dbReference type="Gene3D" id="1.20.58.1030">
    <property type="match status" value="1"/>
</dbReference>
<name>A0AAN9KU72_CANGL</name>
<dbReference type="InterPro" id="IPR036224">
    <property type="entry name" value="GINS_bundle-like_dom_sf"/>
</dbReference>
<dbReference type="FunFam" id="1.20.58.1030:FF:000004">
    <property type="entry name" value="DNA replication complex GINS protein PSF1"/>
    <property type="match status" value="1"/>
</dbReference>
<dbReference type="CDD" id="cd21696">
    <property type="entry name" value="GINS_B_Psf1"/>
    <property type="match status" value="1"/>
</dbReference>
<dbReference type="PANTHER" id="PTHR12914">
    <property type="entry name" value="PARTNER OF SLD5"/>
    <property type="match status" value="1"/>
</dbReference>
<evidence type="ECO:0000259" key="5">
    <source>
        <dbReference type="Pfam" id="PF05916"/>
    </source>
</evidence>
<dbReference type="InterPro" id="IPR005339">
    <property type="entry name" value="GINS_Psf1"/>
</dbReference>
<dbReference type="GO" id="GO:0000811">
    <property type="term" value="C:GINS complex"/>
    <property type="evidence" value="ECO:0007669"/>
    <property type="project" value="InterPro"/>
</dbReference>
<evidence type="ECO:0000256" key="3">
    <source>
        <dbReference type="ARBA" id="ARBA00022705"/>
    </source>
</evidence>
<dbReference type="AlphaFoldDB" id="A0AAN9KU72"/>
<accession>A0AAN9KU72</accession>
<reference evidence="7 8" key="1">
    <citation type="submission" date="2024-01" db="EMBL/GenBank/DDBJ databases">
        <title>The genomes of 5 underutilized Papilionoideae crops provide insights into root nodulation and disease resistanc.</title>
        <authorList>
            <person name="Jiang F."/>
        </authorList>
    </citation>
    <scope>NUCLEOTIDE SEQUENCE [LARGE SCALE GENOMIC DNA]</scope>
    <source>
        <strain evidence="7">LVBAO_FW01</strain>
        <tissue evidence="7">Leaves</tissue>
    </source>
</reference>
<comment type="similarity">
    <text evidence="2">Belongs to the GINS1/PSF1 family.</text>
</comment>
<evidence type="ECO:0000313" key="8">
    <source>
        <dbReference type="Proteomes" id="UP001367508"/>
    </source>
</evidence>
<evidence type="ECO:0008006" key="9">
    <source>
        <dbReference type="Google" id="ProtNLM"/>
    </source>
</evidence>
<dbReference type="InterPro" id="IPR021151">
    <property type="entry name" value="GINS_A"/>
</dbReference>
<dbReference type="Pfam" id="PF24997">
    <property type="entry name" value="PSF1_C"/>
    <property type="match status" value="1"/>
</dbReference>
<keyword evidence="8" id="KW-1185">Reference proteome</keyword>
<comment type="caution">
    <text evidence="7">The sequence shown here is derived from an EMBL/GenBank/DDBJ whole genome shotgun (WGS) entry which is preliminary data.</text>
</comment>
<evidence type="ECO:0000259" key="6">
    <source>
        <dbReference type="Pfam" id="PF24997"/>
    </source>
</evidence>
<dbReference type="EMBL" id="JAYMYQ010000006">
    <property type="protein sequence ID" value="KAK7322477.1"/>
    <property type="molecule type" value="Genomic_DNA"/>
</dbReference>
<feature type="domain" description="GINS subunit" evidence="5">
    <location>
        <begin position="261"/>
        <end position="348"/>
    </location>
</feature>
<comment type="subcellular location">
    <subcellularLocation>
        <location evidence="1">Nucleus</location>
    </subcellularLocation>
</comment>
<keyword evidence="3" id="KW-0235">DNA replication</keyword>
<gene>
    <name evidence="7" type="ORF">VNO77_25858</name>
</gene>
<dbReference type="InterPro" id="IPR056783">
    <property type="entry name" value="PSF1_C"/>
</dbReference>
<feature type="domain" description="DNA replication complex GINS protein PSF1 C-terminal" evidence="6">
    <location>
        <begin position="360"/>
        <end position="412"/>
    </location>
</feature>
<evidence type="ECO:0000256" key="1">
    <source>
        <dbReference type="ARBA" id="ARBA00004123"/>
    </source>
</evidence>
<dbReference type="GO" id="GO:1902983">
    <property type="term" value="P:DNA strand elongation involved in mitotic DNA replication"/>
    <property type="evidence" value="ECO:0007669"/>
    <property type="project" value="TreeGrafter"/>
</dbReference>
<dbReference type="CDD" id="cd11710">
    <property type="entry name" value="GINS_A_psf1"/>
    <property type="match status" value="1"/>
</dbReference>
<organism evidence="7 8">
    <name type="scientific">Canavalia gladiata</name>
    <name type="common">Sword bean</name>
    <name type="synonym">Dolichos gladiatus</name>
    <dbReference type="NCBI Taxonomy" id="3824"/>
    <lineage>
        <taxon>Eukaryota</taxon>
        <taxon>Viridiplantae</taxon>
        <taxon>Streptophyta</taxon>
        <taxon>Embryophyta</taxon>
        <taxon>Tracheophyta</taxon>
        <taxon>Spermatophyta</taxon>
        <taxon>Magnoliopsida</taxon>
        <taxon>eudicotyledons</taxon>
        <taxon>Gunneridae</taxon>
        <taxon>Pentapetalae</taxon>
        <taxon>rosids</taxon>
        <taxon>fabids</taxon>
        <taxon>Fabales</taxon>
        <taxon>Fabaceae</taxon>
        <taxon>Papilionoideae</taxon>
        <taxon>50 kb inversion clade</taxon>
        <taxon>NPAAA clade</taxon>
        <taxon>indigoferoid/millettioid clade</taxon>
        <taxon>Phaseoleae</taxon>
        <taxon>Canavalia</taxon>
    </lineage>
</organism>
<dbReference type="Proteomes" id="UP001367508">
    <property type="component" value="Unassembled WGS sequence"/>
</dbReference>